<accession>A0A9W9BQU4</accession>
<feature type="compositionally biased region" description="Polar residues" evidence="1">
    <location>
        <begin position="546"/>
        <end position="555"/>
    </location>
</feature>
<dbReference type="EMBL" id="JAPEUR010000063">
    <property type="protein sequence ID" value="KAJ4324073.1"/>
    <property type="molecule type" value="Genomic_DNA"/>
</dbReference>
<gene>
    <name evidence="2" type="ORF">N0V84_004039</name>
</gene>
<feature type="compositionally biased region" description="Low complexity" evidence="1">
    <location>
        <begin position="46"/>
        <end position="60"/>
    </location>
</feature>
<dbReference type="OrthoDB" id="5324692at2759"/>
<evidence type="ECO:0008006" key="4">
    <source>
        <dbReference type="Google" id="ProtNLM"/>
    </source>
</evidence>
<dbReference type="AlphaFoldDB" id="A0A9W9BQU4"/>
<feature type="compositionally biased region" description="Low complexity" evidence="1">
    <location>
        <begin position="67"/>
        <end position="87"/>
    </location>
</feature>
<evidence type="ECO:0000313" key="3">
    <source>
        <dbReference type="Proteomes" id="UP001140502"/>
    </source>
</evidence>
<feature type="region of interest" description="Disordered" evidence="1">
    <location>
        <begin position="18"/>
        <end position="106"/>
    </location>
</feature>
<dbReference type="CDD" id="cd06503">
    <property type="entry name" value="ATP-synt_Fo_b"/>
    <property type="match status" value="1"/>
</dbReference>
<organism evidence="2 3">
    <name type="scientific">Fusarium piperis</name>
    <dbReference type="NCBI Taxonomy" id="1435070"/>
    <lineage>
        <taxon>Eukaryota</taxon>
        <taxon>Fungi</taxon>
        <taxon>Dikarya</taxon>
        <taxon>Ascomycota</taxon>
        <taxon>Pezizomycotina</taxon>
        <taxon>Sordariomycetes</taxon>
        <taxon>Hypocreomycetidae</taxon>
        <taxon>Hypocreales</taxon>
        <taxon>Nectriaceae</taxon>
        <taxon>Fusarium</taxon>
        <taxon>Fusarium solani species complex</taxon>
    </lineage>
</organism>
<keyword evidence="3" id="KW-1185">Reference proteome</keyword>
<evidence type="ECO:0000256" key="1">
    <source>
        <dbReference type="SAM" id="MobiDB-lite"/>
    </source>
</evidence>
<feature type="compositionally biased region" description="Basic and acidic residues" evidence="1">
    <location>
        <begin position="213"/>
        <end position="222"/>
    </location>
</feature>
<feature type="compositionally biased region" description="Low complexity" evidence="1">
    <location>
        <begin position="528"/>
        <end position="537"/>
    </location>
</feature>
<feature type="region of interest" description="Disordered" evidence="1">
    <location>
        <begin position="213"/>
        <end position="239"/>
    </location>
</feature>
<feature type="compositionally biased region" description="Polar residues" evidence="1">
    <location>
        <begin position="329"/>
        <end position="349"/>
    </location>
</feature>
<feature type="compositionally biased region" description="Pro residues" evidence="1">
    <location>
        <begin position="419"/>
        <end position="431"/>
    </location>
</feature>
<feature type="compositionally biased region" description="Low complexity" evidence="1">
    <location>
        <begin position="404"/>
        <end position="418"/>
    </location>
</feature>
<feature type="compositionally biased region" description="Pro residues" evidence="1">
    <location>
        <begin position="295"/>
        <end position="322"/>
    </location>
</feature>
<reference evidence="2" key="1">
    <citation type="submission" date="2022-10" db="EMBL/GenBank/DDBJ databases">
        <title>Tapping the CABI collections for fungal endophytes: first genome assemblies for Collariella, Neodidymelliopsis, Ascochyta clinopodiicola, Didymella pomorum, Didymosphaeria variabile, Neocosmospora piperis and Neocucurbitaria cava.</title>
        <authorList>
            <person name="Hill R."/>
        </authorList>
    </citation>
    <scope>NUCLEOTIDE SEQUENCE</scope>
    <source>
        <strain evidence="2">IMI 366586</strain>
    </source>
</reference>
<dbReference type="Proteomes" id="UP001140502">
    <property type="component" value="Unassembled WGS sequence"/>
</dbReference>
<feature type="region of interest" description="Disordered" evidence="1">
    <location>
        <begin position="257"/>
        <end position="577"/>
    </location>
</feature>
<protein>
    <recommendedName>
        <fullName evidence="4">Integral membrane protein</fullName>
    </recommendedName>
</protein>
<sequence>MAWFKDVLTKAGEAVQQANQEYQRAKQQSERQGQQYQYQGGGTSPGGSWQRQPQSPQYQQPQPPYGQPQAQHHQQYQQPQPQQQYQHVPPPPPYGPTSLQQSHDLAQIQVQAEAQLQAARAQAAREQAEAEAKLQAAKVQATQEQARAQTQLEAARAQALQQIERSRVAQDEATKQLEAQWREAERLAAQYKTQYEAQMKSAEEEMARLNLEAEKQQQEAQKELAALKAEEAKQQQRAEDEIIREQQKLLDEIQRAKEEEVAPLLPRRPVSMIETSQPQSYQPPPSHRNSYLSPLPGPPSHPPPSPSQGQYTPPPPPGPPPFQTASPGHQSRQSVHLSPTSGPTVQLPASSSPHQTSYYPPPPPSPSQQQYHAPYNPSQLGQGQRSPPAQQSTFQSPSLPPMISPGQPAVSPSQQQVPHYPPPPPSPPQPQPQAQHAPPLPPPIQTIQTNLVQRESRDSHPSPSQGVTSPSQTPYYPPPPPNLPSQVQTNRAQEGQTSHPSPVPNQGVTNPPQAPYFPPPPDPPPPDSSSQAAQSPPQQQPPTSPRNAQPRQKSNPIPPKPPRVHTPGPPVEHASGAKPLFECSSATTSTPQHWFFHPSAPAFTICAWCYVEHIYDTRFRDSFNKVYCNDKEQRRCRFSSRRLKDTLFPEAIDSGSLDDCVAFMKKRMTIRDCLEQTQTEGDAWYTTPDIPNSTICQACFEDDVNGTSFAKHYQLQTVQGACFCDSTVWFLKRKFSDYLKEGNWAKFAEEMSVRVTLPPCPRINDIKANDRQWYKPKNGPASLQACVACYFDYFYRSEDEDRFEQVNGGDFQTRCTMGQLNLVIPMHQALADKDRSLFWKAAFAVDKYPFCHKDGIKGGTWYTLPGNTQGWGICAACYEGVIKTVGGSRWFVQDKEVSQNETYLCCFNMNHARAQGSLQAYDNAHNLGDWKLLADYASRWTNVQPCPRAKHKSGKNRPWWGWGVLAICEECYLNFAQGTVFEPRFALKGVREPDNERMCDLFSPRMRGLYTEACKTGDLQGLLALAEQRHVVYTQTIMQCEQILVQQRIAAMQTQNLGIQGTFYKSMGWSQDAVMGHSYTVGNSYAGYGHANEWLLQGHTYDRQASEMRAQVGGSSILQVGMLEARWKEVE</sequence>
<feature type="compositionally biased region" description="Basic and acidic residues" evidence="1">
    <location>
        <begin position="228"/>
        <end position="239"/>
    </location>
</feature>
<comment type="caution">
    <text evidence="2">The sequence shown here is derived from an EMBL/GenBank/DDBJ whole genome shotgun (WGS) entry which is preliminary data.</text>
</comment>
<feature type="compositionally biased region" description="Polar residues" evidence="1">
    <location>
        <begin position="376"/>
        <end position="397"/>
    </location>
</feature>
<feature type="compositionally biased region" description="Polar residues" evidence="1">
    <location>
        <begin position="490"/>
        <end position="510"/>
    </location>
</feature>
<proteinExistence type="predicted"/>
<evidence type="ECO:0000313" key="2">
    <source>
        <dbReference type="EMBL" id="KAJ4324073.1"/>
    </source>
</evidence>
<name>A0A9W9BQU4_9HYPO</name>
<feature type="compositionally biased region" description="Pro residues" evidence="1">
    <location>
        <begin position="512"/>
        <end position="527"/>
    </location>
</feature>